<feature type="non-terminal residue" evidence="3">
    <location>
        <position position="1"/>
    </location>
</feature>
<keyword evidence="1" id="KW-1133">Transmembrane helix</keyword>
<gene>
    <name evidence="3" type="ORF">Tci_928713</name>
</gene>
<keyword evidence="1" id="KW-0472">Membrane</keyword>
<dbReference type="AlphaFoldDB" id="A0A699XJS0"/>
<feature type="signal peptide" evidence="2">
    <location>
        <begin position="1"/>
        <end position="22"/>
    </location>
</feature>
<name>A0A699XJS0_TANCI</name>
<reference evidence="3" key="1">
    <citation type="journal article" date="2019" name="Sci. Rep.">
        <title>Draft genome of Tanacetum cinerariifolium, the natural source of mosquito coil.</title>
        <authorList>
            <person name="Yamashiro T."/>
            <person name="Shiraishi A."/>
            <person name="Satake H."/>
            <person name="Nakayama K."/>
        </authorList>
    </citation>
    <scope>NUCLEOTIDE SEQUENCE</scope>
</reference>
<keyword evidence="2" id="KW-0732">Signal</keyword>
<dbReference type="EMBL" id="BKCJ011832697">
    <property type="protein sequence ID" value="GFD56744.1"/>
    <property type="molecule type" value="Genomic_DNA"/>
</dbReference>
<accession>A0A699XJS0</accession>
<feature type="transmembrane region" description="Helical" evidence="1">
    <location>
        <begin position="49"/>
        <end position="67"/>
    </location>
</feature>
<comment type="caution">
    <text evidence="3">The sequence shown here is derived from an EMBL/GenBank/DDBJ whole genome shotgun (WGS) entry which is preliminary data.</text>
</comment>
<feature type="chain" id="PRO_5025395158" evidence="2">
    <location>
        <begin position="23"/>
        <end position="87"/>
    </location>
</feature>
<organism evidence="3">
    <name type="scientific">Tanacetum cinerariifolium</name>
    <name type="common">Dalmatian daisy</name>
    <name type="synonym">Chrysanthemum cinerariifolium</name>
    <dbReference type="NCBI Taxonomy" id="118510"/>
    <lineage>
        <taxon>Eukaryota</taxon>
        <taxon>Viridiplantae</taxon>
        <taxon>Streptophyta</taxon>
        <taxon>Embryophyta</taxon>
        <taxon>Tracheophyta</taxon>
        <taxon>Spermatophyta</taxon>
        <taxon>Magnoliopsida</taxon>
        <taxon>eudicotyledons</taxon>
        <taxon>Gunneridae</taxon>
        <taxon>Pentapetalae</taxon>
        <taxon>asterids</taxon>
        <taxon>campanulids</taxon>
        <taxon>Asterales</taxon>
        <taxon>Asteraceae</taxon>
        <taxon>Asteroideae</taxon>
        <taxon>Anthemideae</taxon>
        <taxon>Anthemidinae</taxon>
        <taxon>Tanacetum</taxon>
    </lineage>
</organism>
<evidence type="ECO:0000313" key="3">
    <source>
        <dbReference type="EMBL" id="GFD56744.1"/>
    </source>
</evidence>
<evidence type="ECO:0000256" key="1">
    <source>
        <dbReference type="SAM" id="Phobius"/>
    </source>
</evidence>
<proteinExistence type="predicted"/>
<evidence type="ECO:0000256" key="2">
    <source>
        <dbReference type="SAM" id="SignalP"/>
    </source>
</evidence>
<protein>
    <submittedName>
        <fullName evidence="3">Uncharacterized protein</fullName>
    </submittedName>
</protein>
<keyword evidence="1" id="KW-0812">Transmembrane</keyword>
<sequence length="87" mass="9301">FLAGAVLRWLVDLVALVEEARGAPDELMPGAWGASARSLPTFLVPDTGAVLPVAGAVGVVWAWLTTVQLRQTARRRSVFIVFDLEGV</sequence>